<accession>A0A2U8QE58</accession>
<name>A0A2U8QE58_9BRAD</name>
<evidence type="ECO:0000313" key="1">
    <source>
        <dbReference type="EMBL" id="QDF39035.1"/>
    </source>
</evidence>
<evidence type="ECO:0000313" key="4">
    <source>
        <dbReference type="Proteomes" id="UP000500895"/>
    </source>
</evidence>
<organism evidence="2 4">
    <name type="scientific">Bradyrhizobium symbiodeficiens</name>
    <dbReference type="NCBI Taxonomy" id="1404367"/>
    <lineage>
        <taxon>Bacteria</taxon>
        <taxon>Pseudomonadati</taxon>
        <taxon>Pseudomonadota</taxon>
        <taxon>Alphaproteobacteria</taxon>
        <taxon>Hyphomicrobiales</taxon>
        <taxon>Nitrobacteraceae</taxon>
        <taxon>Bradyrhizobium</taxon>
    </lineage>
</organism>
<dbReference type="Proteomes" id="UP000319298">
    <property type="component" value="Chromosome"/>
</dbReference>
<reference evidence="3 4" key="2">
    <citation type="journal article" date="2020" name="Int. J. Syst. Evol. Microbiol.">
        <title>Description and complete genome sequences of Bradyrhizobium symbiodeficiens sp. nov., a non-symbiotic bacterium associated with legumes native to Canada.</title>
        <authorList>
            <person name="Bromfield E.S.P."/>
            <person name="Cloutier S."/>
            <person name="Nguyen H.D.T."/>
        </authorList>
    </citation>
    <scope>NUCLEOTIDE SEQUENCE [LARGE SCALE GENOMIC DNA]</scope>
    <source>
        <strain evidence="2 4">101S1MB</strain>
        <strain evidence="1 3">65S1MB</strain>
    </source>
</reference>
<dbReference type="Proteomes" id="UP000500895">
    <property type="component" value="Chromosome"/>
</dbReference>
<sequence length="123" mass="13703">MRRLVIFGAAIAAVLIIEEATKGWMLGRRPAACQTIGGKPAIGRCVTPLCYWQGDCGQWANPTQWLDRIKPGDPISKVFFWLGDPLKRDGESFSWSCGKPHSDSFRVIIRDERLVAVEACKPD</sequence>
<dbReference type="KEGG" id="bsym:CIT39_19910"/>
<dbReference type="RefSeq" id="WP_094972249.1">
    <property type="nucleotide sequence ID" value="NZ_CP029427.2"/>
</dbReference>
<proteinExistence type="predicted"/>
<dbReference type="EMBL" id="CP041090">
    <property type="protein sequence ID" value="QDF39035.1"/>
    <property type="molecule type" value="Genomic_DNA"/>
</dbReference>
<evidence type="ECO:0000313" key="3">
    <source>
        <dbReference type="Proteomes" id="UP000319298"/>
    </source>
</evidence>
<keyword evidence="3" id="KW-1185">Reference proteome</keyword>
<reference evidence="3" key="1">
    <citation type="submission" date="2019-06" db="EMBL/GenBank/DDBJ databases">
        <title>Whole-Genome Sequence of Bradyrhizobium sp. 3 Strain 65S1MB.</title>
        <authorList>
            <person name="Bromfield E.S.P."/>
            <person name="Cloutier S."/>
            <person name="Nguyen H.D.T."/>
        </authorList>
    </citation>
    <scope>NUCLEOTIDE SEQUENCE [LARGE SCALE GENOMIC DNA]</scope>
    <source>
        <strain evidence="3">65S1MB</strain>
    </source>
</reference>
<reference evidence="2" key="3">
    <citation type="submission" date="2024-02" db="EMBL/GenBank/DDBJ databases">
        <authorList>
            <person name="Bromfield E.S.P."/>
            <person name="Cloutier S."/>
            <person name="Nguyen H.D.T."/>
        </authorList>
    </citation>
    <scope>NUCLEOTIDE SEQUENCE</scope>
    <source>
        <strain evidence="2">101S1MB</strain>
        <strain evidence="1">65S1MB</strain>
    </source>
</reference>
<gene>
    <name evidence="1" type="ORF">FJN17_16560</name>
    <name evidence="2" type="ORF">HAV00_22580</name>
</gene>
<dbReference type="AlphaFoldDB" id="A0A2U8QE58"/>
<dbReference type="EMBL" id="CP050066">
    <property type="protein sequence ID" value="QIP08876.1"/>
    <property type="molecule type" value="Genomic_DNA"/>
</dbReference>
<protein>
    <submittedName>
        <fullName evidence="2">Uncharacterized protein</fullName>
    </submittedName>
</protein>
<evidence type="ECO:0000313" key="2">
    <source>
        <dbReference type="EMBL" id="QIP08876.1"/>
    </source>
</evidence>